<dbReference type="PANTHER" id="PTHR46285">
    <property type="entry name" value="PROTEINASE INHIBITOR I4, SERPIN (DUF716)-RELATED"/>
    <property type="match status" value="1"/>
</dbReference>
<dbReference type="PANTHER" id="PTHR46285:SF3">
    <property type="entry name" value="PROTEINASE INHIBITOR I4, SERPIN (DUF716)"/>
    <property type="match status" value="1"/>
</dbReference>
<sequence>MASASSSLVSGISTTTSSCIPLHPKVYRSLIWFAAPKLRQLELLVIASGSCVSITMELFVRPDRHQPLDYDFTIPSNHLQNFDHAFMSLTFLLYATFAAALDRANPARPAAEPLTILAASTAFAQGLLLFHLPPPTTLAWRPVPLAPSAGHRRLARHHSLGHQPPEELCGRIRSVLDHCLPGDMAHHHGIRPLYAVADVQGVLHQPRKRAHGGPMPKPGGAPPRQGAEYASIVKLVDDDVEDLDVEANMRSFVSMGKTMRSMDLEM</sequence>
<comment type="caution">
    <text evidence="2">The sequence shown here is derived from an EMBL/GenBank/DDBJ whole genome shotgun (WGS) entry which is preliminary data.</text>
</comment>
<organism evidence="2 3">
    <name type="scientific">Vanilla planifolia</name>
    <name type="common">Vanilla</name>
    <dbReference type="NCBI Taxonomy" id="51239"/>
    <lineage>
        <taxon>Eukaryota</taxon>
        <taxon>Viridiplantae</taxon>
        <taxon>Streptophyta</taxon>
        <taxon>Embryophyta</taxon>
        <taxon>Tracheophyta</taxon>
        <taxon>Spermatophyta</taxon>
        <taxon>Magnoliopsida</taxon>
        <taxon>Liliopsida</taxon>
        <taxon>Asparagales</taxon>
        <taxon>Orchidaceae</taxon>
        <taxon>Vanilloideae</taxon>
        <taxon>Vanilleae</taxon>
        <taxon>Vanilla</taxon>
    </lineage>
</organism>
<keyword evidence="3" id="KW-1185">Reference proteome</keyword>
<evidence type="ECO:0000313" key="2">
    <source>
        <dbReference type="EMBL" id="KAG0446925.1"/>
    </source>
</evidence>
<gene>
    <name evidence="2" type="ORF">HPP92_028613</name>
</gene>
<evidence type="ECO:0000313" key="3">
    <source>
        <dbReference type="Proteomes" id="UP000636800"/>
    </source>
</evidence>
<proteinExistence type="predicted"/>
<dbReference type="AlphaFoldDB" id="A0A835P6V0"/>
<name>A0A835P6V0_VANPL</name>
<accession>A0A835P6V0</accession>
<evidence type="ECO:0000256" key="1">
    <source>
        <dbReference type="SAM" id="MobiDB-lite"/>
    </source>
</evidence>
<reference evidence="2 3" key="1">
    <citation type="journal article" date="2020" name="Nat. Food">
        <title>A phased Vanilla planifolia genome enables genetic improvement of flavour and production.</title>
        <authorList>
            <person name="Hasing T."/>
            <person name="Tang H."/>
            <person name="Brym M."/>
            <person name="Khazi F."/>
            <person name="Huang T."/>
            <person name="Chambers A.H."/>
        </authorList>
    </citation>
    <scope>NUCLEOTIDE SEQUENCE [LARGE SCALE GENOMIC DNA]</scope>
    <source>
        <tissue evidence="2">Leaf</tissue>
    </source>
</reference>
<feature type="region of interest" description="Disordered" evidence="1">
    <location>
        <begin position="206"/>
        <end position="225"/>
    </location>
</feature>
<protein>
    <submittedName>
        <fullName evidence="2">Uncharacterized protein</fullName>
    </submittedName>
</protein>
<dbReference type="EMBL" id="JADCNL010000533">
    <property type="protein sequence ID" value="KAG0446925.1"/>
    <property type="molecule type" value="Genomic_DNA"/>
</dbReference>
<dbReference type="Proteomes" id="UP000636800">
    <property type="component" value="Unassembled WGS sequence"/>
</dbReference>